<dbReference type="AlphaFoldDB" id="A0A8S0T3V3"/>
<evidence type="ECO:0000256" key="3">
    <source>
        <dbReference type="ARBA" id="ARBA00022603"/>
    </source>
</evidence>
<dbReference type="GO" id="GO:0032259">
    <property type="term" value="P:methylation"/>
    <property type="evidence" value="ECO:0007669"/>
    <property type="project" value="UniProtKB-KW"/>
</dbReference>
<evidence type="ECO:0000313" key="8">
    <source>
        <dbReference type="EMBL" id="CAA2998392.1"/>
    </source>
</evidence>
<reference evidence="8 9" key="1">
    <citation type="submission" date="2019-12" db="EMBL/GenBank/DDBJ databases">
        <authorList>
            <person name="Alioto T."/>
            <person name="Alioto T."/>
            <person name="Gomez Garrido J."/>
        </authorList>
    </citation>
    <scope>NUCLEOTIDE SEQUENCE [LARGE SCALE GENOMIC DNA]</scope>
</reference>
<keyword evidence="9" id="KW-1185">Reference proteome</keyword>
<dbReference type="Gramene" id="OE9A016118T1">
    <property type="protein sequence ID" value="OE9A016118C1"/>
    <property type="gene ID" value="OE9A016118"/>
</dbReference>
<protein>
    <recommendedName>
        <fullName evidence="7">Methyltransferase</fullName>
        <ecNumber evidence="7">2.1.1.-</ecNumber>
    </recommendedName>
</protein>
<dbReference type="Proteomes" id="UP000594638">
    <property type="component" value="Unassembled WGS sequence"/>
</dbReference>
<keyword evidence="4 7" id="KW-0735">Signal-anchor</keyword>
<keyword evidence="5 7" id="KW-0325">Glycoprotein</keyword>
<dbReference type="InterPro" id="IPR004159">
    <property type="entry name" value="Put_SAM_MeTrfase"/>
</dbReference>
<dbReference type="InterPro" id="IPR029063">
    <property type="entry name" value="SAM-dependent_MTases_sf"/>
</dbReference>
<dbReference type="OrthoDB" id="2013972at2759"/>
<dbReference type="GO" id="GO:0005802">
    <property type="term" value="C:trans-Golgi network"/>
    <property type="evidence" value="ECO:0007669"/>
    <property type="project" value="TreeGrafter"/>
</dbReference>
<dbReference type="EC" id="2.1.1.-" evidence="7"/>
<dbReference type="GO" id="GO:0008168">
    <property type="term" value="F:methyltransferase activity"/>
    <property type="evidence" value="ECO:0007669"/>
    <property type="project" value="UniProtKB-UniRule"/>
</dbReference>
<accession>A0A8S0T3V3</accession>
<keyword evidence="7" id="KW-0808">Transferase</keyword>
<dbReference type="GO" id="GO:0016020">
    <property type="term" value="C:membrane"/>
    <property type="evidence" value="ECO:0007669"/>
    <property type="project" value="UniProtKB-SubCell"/>
</dbReference>
<evidence type="ECO:0000256" key="2">
    <source>
        <dbReference type="ARBA" id="ARBA00008361"/>
    </source>
</evidence>
<evidence type="ECO:0000256" key="7">
    <source>
        <dbReference type="RuleBase" id="RU366043"/>
    </source>
</evidence>
<organism evidence="8 9">
    <name type="scientific">Olea europaea subsp. europaea</name>
    <dbReference type="NCBI Taxonomy" id="158383"/>
    <lineage>
        <taxon>Eukaryota</taxon>
        <taxon>Viridiplantae</taxon>
        <taxon>Streptophyta</taxon>
        <taxon>Embryophyta</taxon>
        <taxon>Tracheophyta</taxon>
        <taxon>Spermatophyta</taxon>
        <taxon>Magnoliopsida</taxon>
        <taxon>eudicotyledons</taxon>
        <taxon>Gunneridae</taxon>
        <taxon>Pentapetalae</taxon>
        <taxon>asterids</taxon>
        <taxon>lamiids</taxon>
        <taxon>Lamiales</taxon>
        <taxon>Oleaceae</taxon>
        <taxon>Oleeae</taxon>
        <taxon>Olea</taxon>
    </lineage>
</organism>
<dbReference type="PANTHER" id="PTHR10108">
    <property type="entry name" value="SAM-DEPENDENT METHYLTRANSFERASE"/>
    <property type="match status" value="1"/>
</dbReference>
<dbReference type="Pfam" id="PF03141">
    <property type="entry name" value="Methyltransf_29"/>
    <property type="match status" value="1"/>
</dbReference>
<evidence type="ECO:0000256" key="5">
    <source>
        <dbReference type="ARBA" id="ARBA00023180"/>
    </source>
</evidence>
<dbReference type="EMBL" id="CACTIH010005592">
    <property type="protein sequence ID" value="CAA2998392.1"/>
    <property type="molecule type" value="Genomic_DNA"/>
</dbReference>
<proteinExistence type="inferred from homology"/>
<evidence type="ECO:0000313" key="9">
    <source>
        <dbReference type="Proteomes" id="UP000594638"/>
    </source>
</evidence>
<comment type="caution">
    <text evidence="8">The sequence shown here is derived from an EMBL/GenBank/DDBJ whole genome shotgun (WGS) entry which is preliminary data.</text>
</comment>
<dbReference type="SUPFAM" id="SSF53335">
    <property type="entry name" value="S-adenosyl-L-methionine-dependent methyltransferases"/>
    <property type="match status" value="1"/>
</dbReference>
<sequence length="119" mass="13711">MNVMPTIAEIDTLGVIYERGLISIYHDWCEAFSTYSRTYDLIHASNLFTLYKNKGNVEDILLEMDLILRPEGAVILRDQADILNKVNRIATGMRWKTKKTDHEDGPLVPEKVLLAVKRY</sequence>
<dbReference type="PANTHER" id="PTHR10108:SF1061">
    <property type="entry name" value="METHYLTRANSFERASE"/>
    <property type="match status" value="1"/>
</dbReference>
<comment type="similarity">
    <text evidence="2 7">Belongs to the methyltransferase superfamily.</text>
</comment>
<evidence type="ECO:0000256" key="6">
    <source>
        <dbReference type="ARBA" id="ARBA00037847"/>
    </source>
</evidence>
<evidence type="ECO:0000256" key="1">
    <source>
        <dbReference type="ARBA" id="ARBA00004606"/>
    </source>
</evidence>
<keyword evidence="3 7" id="KW-0489">Methyltransferase</keyword>
<keyword evidence="4 7" id="KW-0812">Transmembrane</keyword>
<comment type="subcellular location">
    <subcellularLocation>
        <location evidence="6">Endomembrane system</location>
        <topology evidence="6">Single-pass membrane protein</topology>
    </subcellularLocation>
    <subcellularLocation>
        <location evidence="1 7">Membrane</location>
        <topology evidence="1 7">Single-pass type II membrane protein</topology>
    </subcellularLocation>
</comment>
<evidence type="ECO:0000256" key="4">
    <source>
        <dbReference type="ARBA" id="ARBA00022968"/>
    </source>
</evidence>
<name>A0A8S0T3V3_OLEEU</name>
<dbReference type="GO" id="GO:0005768">
    <property type="term" value="C:endosome"/>
    <property type="evidence" value="ECO:0007669"/>
    <property type="project" value="TreeGrafter"/>
</dbReference>
<gene>
    <name evidence="8" type="ORF">OLEA9_A016118</name>
</gene>